<feature type="region of interest" description="Disordered" evidence="4">
    <location>
        <begin position="927"/>
        <end position="949"/>
    </location>
</feature>
<dbReference type="Pfam" id="PF07715">
    <property type="entry name" value="Plug"/>
    <property type="match status" value="1"/>
</dbReference>
<keyword evidence="2" id="KW-0813">Transport</keyword>
<comment type="subcellular location">
    <subcellularLocation>
        <location evidence="2">Cell outer membrane</location>
        <topology evidence="2">Multi-pass membrane protein</topology>
    </subcellularLocation>
</comment>
<dbReference type="Gene3D" id="2.60.40.1120">
    <property type="entry name" value="Carboxypeptidase-like, regulatory domain"/>
    <property type="match status" value="1"/>
</dbReference>
<dbReference type="NCBIfam" id="TIGR04057">
    <property type="entry name" value="SusC_RagA_signa"/>
    <property type="match status" value="1"/>
</dbReference>
<protein>
    <submittedName>
        <fullName evidence="8">SusC/RagA family TonB-linked outer membrane protein</fullName>
    </submittedName>
</protein>
<feature type="chain" id="PRO_5036688452" evidence="5">
    <location>
        <begin position="21"/>
        <end position="1035"/>
    </location>
</feature>
<evidence type="ECO:0000259" key="7">
    <source>
        <dbReference type="Pfam" id="PF07715"/>
    </source>
</evidence>
<sequence>MKFKNYLLLLFLLVISSSWAQTHTISGTVLDDTGIPLPGANVIIKGTTTGTLTDFDGNFSIEASQGETLVISYLGYESQEVEVTDASRIEITLTPDTASLEEVVVVGYGTQKKSVVTGAISSVNASDLETLPINSVGEALQGRTSGLTVAASSGQPGSGATIRVRGITTLNNNDPLWIVDGVVVDNGGINYLNQSDIASIEVLKDAASQAIYGARAASGVILVTTKSGKEGRMRINYNTYVGFSEPADRINLTNATEYAALRNEASVNDGGAVVFPNLSALGQGTDWQDVIFNDSAFRQNHEVSLSGGSDVSSFYFSFGYLEEEGIVATDISNFERTNLRLNSTHKITPWLTFGENFGYSRNKSVGIGNTNSEYGGPLSSATNLDPLTPVVVTDPARLSQFPYNQDLPFLRDAMGNPYGISQQVAQEIINPLAYIKTRLGNFGYSDNFVGNTFLEAEPIEGLVFRSNLGVKLSYWGDETFTPINYLNASFSTAQTSFTRSNNNKLDYNIENTVSYSDQIGEHNFTILLGQGAYKENEAKGLNVTKYGIPVDNFDDASLNFDVPEDDIVANGYENVPHKVSSLFGRINYNYAEKYLFSGIIRRDGSSRFGSNNKYGIFPSASVGWVISRENFWGMENPVGFFKLRGSYGIVGNDNVGDLAFLSTIGSGRNYAFGDQLGSYDVGYSPEAPANPDLKWEETSQLNIGFESRFLNGFSLEVDWYRKETTDILLYPRIPAFAGVIGNPARNVGNMENMGVEVNPGYTMNREDYGFSINANASYLRNEVTYLGDGQEYLDGGEAFQSSTFPITRTAVGEAVNSFYGFKTLGVFQTQEEINNYTNAEGNLIQPNAVPGDFKWQDSDGSGSIGEEDRVFIGDPTPDWSYGITVNAYYKNFDFTVFGQGVAGNQIFQGLRRLDIANANYPAKALDRWTGPGTSNNHPRMTNNDPNNNYSNPSDFYLEDGDYFRIKTAQIGYSLSEEALSTIGFQKVRIYVMSENLFTFTQYTGYDPEIGGGVMSIDRGIYPQARSFMLGASIGF</sequence>
<gene>
    <name evidence="8" type="ORF">GCM10007103_28680</name>
</gene>
<dbReference type="Pfam" id="PF00593">
    <property type="entry name" value="TonB_dep_Rec_b-barrel"/>
    <property type="match status" value="1"/>
</dbReference>
<evidence type="ECO:0000256" key="5">
    <source>
        <dbReference type="SAM" id="SignalP"/>
    </source>
</evidence>
<keyword evidence="2" id="KW-1134">Transmembrane beta strand</keyword>
<dbReference type="RefSeq" id="WP_189605473.1">
    <property type="nucleotide sequence ID" value="NZ_BMXB01000014.1"/>
</dbReference>
<keyword evidence="1 5" id="KW-0732">Signal</keyword>
<dbReference type="SUPFAM" id="SSF49464">
    <property type="entry name" value="Carboxypeptidase regulatory domain-like"/>
    <property type="match status" value="1"/>
</dbReference>
<evidence type="ECO:0000256" key="3">
    <source>
        <dbReference type="RuleBase" id="RU003357"/>
    </source>
</evidence>
<reference evidence="8" key="2">
    <citation type="submission" date="2020-09" db="EMBL/GenBank/DDBJ databases">
        <authorList>
            <person name="Sun Q."/>
            <person name="Kim S."/>
        </authorList>
    </citation>
    <scope>NUCLEOTIDE SEQUENCE</scope>
    <source>
        <strain evidence="8">KCTC 12719</strain>
    </source>
</reference>
<dbReference type="InterPro" id="IPR023996">
    <property type="entry name" value="TonB-dep_OMP_SusC/RagA"/>
</dbReference>
<comment type="similarity">
    <text evidence="2 3">Belongs to the TonB-dependent receptor family.</text>
</comment>
<organism evidence="8 9">
    <name type="scientific">Salinimicrobium marinum</name>
    <dbReference type="NCBI Taxonomy" id="680283"/>
    <lineage>
        <taxon>Bacteria</taxon>
        <taxon>Pseudomonadati</taxon>
        <taxon>Bacteroidota</taxon>
        <taxon>Flavobacteriia</taxon>
        <taxon>Flavobacteriales</taxon>
        <taxon>Flavobacteriaceae</taxon>
        <taxon>Salinimicrobium</taxon>
    </lineage>
</organism>
<dbReference type="Gene3D" id="2.170.130.10">
    <property type="entry name" value="TonB-dependent receptor, plug domain"/>
    <property type="match status" value="1"/>
</dbReference>
<dbReference type="SUPFAM" id="SSF56935">
    <property type="entry name" value="Porins"/>
    <property type="match status" value="1"/>
</dbReference>
<dbReference type="InterPro" id="IPR037066">
    <property type="entry name" value="Plug_dom_sf"/>
</dbReference>
<dbReference type="Pfam" id="PF13715">
    <property type="entry name" value="CarbopepD_reg_2"/>
    <property type="match status" value="1"/>
</dbReference>
<name>A0A918W0L8_9FLAO</name>
<dbReference type="InterPro" id="IPR039426">
    <property type="entry name" value="TonB-dep_rcpt-like"/>
</dbReference>
<dbReference type="AlphaFoldDB" id="A0A918W0L8"/>
<feature type="signal peptide" evidence="5">
    <location>
        <begin position="1"/>
        <end position="20"/>
    </location>
</feature>
<accession>A0A918W0L8</accession>
<dbReference type="PROSITE" id="PS52016">
    <property type="entry name" value="TONB_DEPENDENT_REC_3"/>
    <property type="match status" value="1"/>
</dbReference>
<dbReference type="EMBL" id="BMXB01000014">
    <property type="protein sequence ID" value="GHA45826.1"/>
    <property type="molecule type" value="Genomic_DNA"/>
</dbReference>
<dbReference type="InterPro" id="IPR008969">
    <property type="entry name" value="CarboxyPept-like_regulatory"/>
</dbReference>
<keyword evidence="2 3" id="KW-0472">Membrane</keyword>
<keyword evidence="2" id="KW-0812">Transmembrane</keyword>
<dbReference type="GO" id="GO:0015344">
    <property type="term" value="F:siderophore uptake transmembrane transporter activity"/>
    <property type="evidence" value="ECO:0007669"/>
    <property type="project" value="TreeGrafter"/>
</dbReference>
<dbReference type="FunFam" id="2.60.40.1120:FF:000003">
    <property type="entry name" value="Outer membrane protein Omp121"/>
    <property type="match status" value="1"/>
</dbReference>
<evidence type="ECO:0000256" key="4">
    <source>
        <dbReference type="SAM" id="MobiDB-lite"/>
    </source>
</evidence>
<dbReference type="InterPro" id="IPR000531">
    <property type="entry name" value="Beta-barrel_TonB"/>
</dbReference>
<dbReference type="GO" id="GO:0009279">
    <property type="term" value="C:cell outer membrane"/>
    <property type="evidence" value="ECO:0007669"/>
    <property type="project" value="UniProtKB-SubCell"/>
</dbReference>
<evidence type="ECO:0000313" key="8">
    <source>
        <dbReference type="EMBL" id="GHA45826.1"/>
    </source>
</evidence>
<keyword evidence="9" id="KW-1185">Reference proteome</keyword>
<dbReference type="NCBIfam" id="TIGR04056">
    <property type="entry name" value="OMP_RagA_SusC"/>
    <property type="match status" value="1"/>
</dbReference>
<dbReference type="PANTHER" id="PTHR30069">
    <property type="entry name" value="TONB-DEPENDENT OUTER MEMBRANE RECEPTOR"/>
    <property type="match status" value="1"/>
</dbReference>
<evidence type="ECO:0000259" key="6">
    <source>
        <dbReference type="Pfam" id="PF00593"/>
    </source>
</evidence>
<feature type="domain" description="TonB-dependent receptor plug" evidence="7">
    <location>
        <begin position="114"/>
        <end position="220"/>
    </location>
</feature>
<reference evidence="8" key="1">
    <citation type="journal article" date="2014" name="Int. J. Syst. Evol. Microbiol.">
        <title>Complete genome sequence of Corynebacterium casei LMG S-19264T (=DSM 44701T), isolated from a smear-ripened cheese.</title>
        <authorList>
            <consortium name="US DOE Joint Genome Institute (JGI-PGF)"/>
            <person name="Walter F."/>
            <person name="Albersmeier A."/>
            <person name="Kalinowski J."/>
            <person name="Ruckert C."/>
        </authorList>
    </citation>
    <scope>NUCLEOTIDE SEQUENCE</scope>
    <source>
        <strain evidence="8">KCTC 12719</strain>
    </source>
</reference>
<evidence type="ECO:0000313" key="9">
    <source>
        <dbReference type="Proteomes" id="UP000610456"/>
    </source>
</evidence>
<evidence type="ECO:0000256" key="2">
    <source>
        <dbReference type="PROSITE-ProRule" id="PRU01360"/>
    </source>
</evidence>
<proteinExistence type="inferred from homology"/>
<dbReference type="PANTHER" id="PTHR30069:SF29">
    <property type="entry name" value="HEMOGLOBIN AND HEMOGLOBIN-HAPTOGLOBIN-BINDING PROTEIN 1-RELATED"/>
    <property type="match status" value="1"/>
</dbReference>
<keyword evidence="2" id="KW-0998">Cell outer membrane</keyword>
<feature type="domain" description="TonB-dependent receptor-like beta-barrel" evidence="6">
    <location>
        <begin position="463"/>
        <end position="794"/>
    </location>
</feature>
<comment type="caution">
    <text evidence="8">The sequence shown here is derived from an EMBL/GenBank/DDBJ whole genome shotgun (WGS) entry which is preliminary data.</text>
</comment>
<dbReference type="GO" id="GO:0044718">
    <property type="term" value="P:siderophore transmembrane transport"/>
    <property type="evidence" value="ECO:0007669"/>
    <property type="project" value="TreeGrafter"/>
</dbReference>
<evidence type="ECO:0000256" key="1">
    <source>
        <dbReference type="ARBA" id="ARBA00022729"/>
    </source>
</evidence>
<keyword evidence="3" id="KW-0798">TonB box</keyword>
<dbReference type="Proteomes" id="UP000610456">
    <property type="component" value="Unassembled WGS sequence"/>
</dbReference>
<dbReference type="InterPro" id="IPR023997">
    <property type="entry name" value="TonB-dep_OMP_SusC/RagA_CS"/>
</dbReference>
<feature type="compositionally biased region" description="Polar residues" evidence="4">
    <location>
        <begin position="931"/>
        <end position="941"/>
    </location>
</feature>
<dbReference type="InterPro" id="IPR012910">
    <property type="entry name" value="Plug_dom"/>
</dbReference>